<dbReference type="CDD" id="cd07036">
    <property type="entry name" value="TPP_PYR_E1-PDHc-beta_like"/>
    <property type="match status" value="1"/>
</dbReference>
<evidence type="ECO:0000259" key="4">
    <source>
        <dbReference type="SMART" id="SM00861"/>
    </source>
</evidence>
<organism evidence="5 6">
    <name type="scientific">Streptomyces caelestis</name>
    <dbReference type="NCBI Taxonomy" id="36816"/>
    <lineage>
        <taxon>Bacteria</taxon>
        <taxon>Bacillati</taxon>
        <taxon>Actinomycetota</taxon>
        <taxon>Actinomycetes</taxon>
        <taxon>Kitasatosporales</taxon>
        <taxon>Streptomycetaceae</taxon>
        <taxon>Streptomyces</taxon>
    </lineage>
</organism>
<dbReference type="Gene3D" id="3.40.50.920">
    <property type="match status" value="1"/>
</dbReference>
<protein>
    <submittedName>
        <fullName evidence="5">Pyruvate dehydrogenase</fullName>
    </submittedName>
</protein>
<keyword evidence="2" id="KW-0560">Oxidoreductase</keyword>
<evidence type="ECO:0000313" key="6">
    <source>
        <dbReference type="Proteomes" id="UP000037773"/>
    </source>
</evidence>
<dbReference type="PANTHER" id="PTHR43257">
    <property type="entry name" value="PYRUVATE DEHYDROGENASE E1 COMPONENT BETA SUBUNIT"/>
    <property type="match status" value="1"/>
</dbReference>
<evidence type="ECO:0000256" key="1">
    <source>
        <dbReference type="ARBA" id="ARBA00001964"/>
    </source>
</evidence>
<gene>
    <name evidence="5" type="ORF">ADK41_07665</name>
</gene>
<dbReference type="SMART" id="SM00861">
    <property type="entry name" value="Transket_pyr"/>
    <property type="match status" value="1"/>
</dbReference>
<comment type="caution">
    <text evidence="5">The sequence shown here is derived from an EMBL/GenBank/DDBJ whole genome shotgun (WGS) entry which is preliminary data.</text>
</comment>
<keyword evidence="5" id="KW-0670">Pyruvate</keyword>
<dbReference type="EMBL" id="LGCN01000074">
    <property type="protein sequence ID" value="KOT42668.1"/>
    <property type="molecule type" value="Genomic_DNA"/>
</dbReference>
<dbReference type="Proteomes" id="UP000037773">
    <property type="component" value="Unassembled WGS sequence"/>
</dbReference>
<evidence type="ECO:0000313" key="5">
    <source>
        <dbReference type="EMBL" id="KOT42668.1"/>
    </source>
</evidence>
<dbReference type="PANTHER" id="PTHR43257:SF2">
    <property type="entry name" value="PYRUVATE DEHYDROGENASE E1 COMPONENT SUBUNIT BETA"/>
    <property type="match status" value="1"/>
</dbReference>
<name>A0A0M9XA92_9ACTN</name>
<dbReference type="FunFam" id="3.40.50.970:FF:000001">
    <property type="entry name" value="Pyruvate dehydrogenase E1 beta subunit"/>
    <property type="match status" value="1"/>
</dbReference>
<dbReference type="InterPro" id="IPR009014">
    <property type="entry name" value="Transketo_C/PFOR_II"/>
</dbReference>
<keyword evidence="6" id="KW-1185">Reference proteome</keyword>
<keyword evidence="3" id="KW-0786">Thiamine pyrophosphate</keyword>
<dbReference type="InterPro" id="IPR029061">
    <property type="entry name" value="THDP-binding"/>
</dbReference>
<proteinExistence type="predicted"/>
<sequence length="334" mass="35119">MTVGAGGGKGTGATTYREAMREALREALRSDDRVFLMGEDVGRYGGCFGVSLGLLEEFGPERVRDTPLSESAFVGAGIGAALAGMRPIVEIMTVNFSLLALDQILNNAATLLHMSGGQLPVPLVIRTTTGAGRQLAAQHSHSLEGWYAHIPGLRVLAPATLEDARHMLAPALADPDPVLIFEHGSLYNASGELPPPTGPVDLDHAAVRRPGTDISLITYGGSLPKALAAADELASGGISAEVIDLRTLRPLDQAVIASSVARTHRAVVVDEAWRTGSLAAELSARIAEESFYDLDAPVERVCSAEVPIPYARRLEEAALPQTADVVAAVHRAVD</sequence>
<evidence type="ECO:0000256" key="3">
    <source>
        <dbReference type="ARBA" id="ARBA00023052"/>
    </source>
</evidence>
<reference evidence="5 6" key="1">
    <citation type="submission" date="2015-07" db="EMBL/GenBank/DDBJ databases">
        <authorList>
            <person name="Noorani M."/>
        </authorList>
    </citation>
    <scope>NUCLEOTIDE SEQUENCE [LARGE SCALE GENOMIC DNA]</scope>
    <source>
        <strain evidence="5 6">NRRL B-24567</strain>
    </source>
</reference>
<dbReference type="PATRIC" id="fig|36816.3.peg.1649"/>
<dbReference type="Pfam" id="PF02779">
    <property type="entry name" value="Transket_pyr"/>
    <property type="match status" value="1"/>
</dbReference>
<dbReference type="InterPro" id="IPR005475">
    <property type="entry name" value="Transketolase-like_Pyr-bd"/>
</dbReference>
<dbReference type="InterPro" id="IPR033248">
    <property type="entry name" value="Transketolase_C"/>
</dbReference>
<dbReference type="GO" id="GO:0016491">
    <property type="term" value="F:oxidoreductase activity"/>
    <property type="evidence" value="ECO:0007669"/>
    <property type="project" value="UniProtKB-KW"/>
</dbReference>
<accession>A0A0M9XA92</accession>
<evidence type="ECO:0000256" key="2">
    <source>
        <dbReference type="ARBA" id="ARBA00023002"/>
    </source>
</evidence>
<dbReference type="NCBIfam" id="NF006667">
    <property type="entry name" value="PRK09212.1"/>
    <property type="match status" value="1"/>
</dbReference>
<dbReference type="FunFam" id="3.40.50.920:FF:000001">
    <property type="entry name" value="Pyruvate dehydrogenase E1 beta subunit"/>
    <property type="match status" value="1"/>
</dbReference>
<dbReference type="Gene3D" id="3.40.50.970">
    <property type="match status" value="1"/>
</dbReference>
<dbReference type="GO" id="GO:0000287">
    <property type="term" value="F:magnesium ion binding"/>
    <property type="evidence" value="ECO:0007669"/>
    <property type="project" value="UniProtKB-ARBA"/>
</dbReference>
<dbReference type="AlphaFoldDB" id="A0A0M9XA92"/>
<feature type="domain" description="Transketolase-like pyrimidine-binding" evidence="4">
    <location>
        <begin position="14"/>
        <end position="189"/>
    </location>
</feature>
<dbReference type="SUPFAM" id="SSF52518">
    <property type="entry name" value="Thiamin diphosphate-binding fold (THDP-binding)"/>
    <property type="match status" value="1"/>
</dbReference>
<comment type="cofactor">
    <cofactor evidence="1">
        <name>thiamine diphosphate</name>
        <dbReference type="ChEBI" id="CHEBI:58937"/>
    </cofactor>
</comment>
<dbReference type="SUPFAM" id="SSF52922">
    <property type="entry name" value="TK C-terminal domain-like"/>
    <property type="match status" value="1"/>
</dbReference>
<dbReference type="Pfam" id="PF02780">
    <property type="entry name" value="Transketolase_C"/>
    <property type="match status" value="1"/>
</dbReference>